<accession>A0ABS1U6P7</accession>
<comment type="caution">
    <text evidence="2">The sequence shown here is derived from an EMBL/GenBank/DDBJ whole genome shotgun (WGS) entry which is preliminary data.</text>
</comment>
<reference evidence="2 3" key="1">
    <citation type="submission" date="2021-01" db="EMBL/GenBank/DDBJ databases">
        <title>Belnapia mucosa sp. nov. and Belnapia arida sp. nov., isolated from the Tabernas Desert (Almeria, Spain).</title>
        <authorList>
            <person name="Molina-Menor E."/>
            <person name="Vidal-Verdu A."/>
            <person name="Calonge A."/>
            <person name="Satari L."/>
            <person name="Pereto J."/>
            <person name="Porcar M."/>
        </authorList>
    </citation>
    <scope>NUCLEOTIDE SEQUENCE [LARGE SCALE GENOMIC DNA]</scope>
    <source>
        <strain evidence="2 3">T18</strain>
    </source>
</reference>
<evidence type="ECO:0000313" key="2">
    <source>
        <dbReference type="EMBL" id="MBL6080346.1"/>
    </source>
</evidence>
<gene>
    <name evidence="2" type="ORF">JMJ56_20220</name>
</gene>
<name>A0ABS1U6P7_9PROT</name>
<dbReference type="EMBL" id="JAETWB010000013">
    <property type="protein sequence ID" value="MBL6080346.1"/>
    <property type="molecule type" value="Genomic_DNA"/>
</dbReference>
<feature type="compositionally biased region" description="Low complexity" evidence="1">
    <location>
        <begin position="47"/>
        <end position="88"/>
    </location>
</feature>
<dbReference type="RefSeq" id="WP_202833584.1">
    <property type="nucleotide sequence ID" value="NZ_JAETWB010000013.1"/>
</dbReference>
<evidence type="ECO:0000313" key="3">
    <source>
        <dbReference type="Proteomes" id="UP000660885"/>
    </source>
</evidence>
<dbReference type="Proteomes" id="UP000660885">
    <property type="component" value="Unassembled WGS sequence"/>
</dbReference>
<proteinExistence type="predicted"/>
<protein>
    <recommendedName>
        <fullName evidence="4">Lipoprotein</fullName>
    </recommendedName>
</protein>
<sequence>MRRATGIGLVLLGGGIAFGFSQCDNTSEQCREARAQGLPNAEELCRSSRSGGHSSSSTSSSSRGGSSATTASARGGFGSSASHFSGGG</sequence>
<evidence type="ECO:0000256" key="1">
    <source>
        <dbReference type="SAM" id="MobiDB-lite"/>
    </source>
</evidence>
<keyword evidence="3" id="KW-1185">Reference proteome</keyword>
<feature type="region of interest" description="Disordered" evidence="1">
    <location>
        <begin position="41"/>
        <end position="88"/>
    </location>
</feature>
<organism evidence="2 3">
    <name type="scientific">Belnapia arida</name>
    <dbReference type="NCBI Taxonomy" id="2804533"/>
    <lineage>
        <taxon>Bacteria</taxon>
        <taxon>Pseudomonadati</taxon>
        <taxon>Pseudomonadota</taxon>
        <taxon>Alphaproteobacteria</taxon>
        <taxon>Acetobacterales</taxon>
        <taxon>Roseomonadaceae</taxon>
        <taxon>Belnapia</taxon>
    </lineage>
</organism>
<evidence type="ECO:0008006" key="4">
    <source>
        <dbReference type="Google" id="ProtNLM"/>
    </source>
</evidence>